<accession>A0A3M9MCF4</accession>
<comment type="caution">
    <text evidence="1">The sequence shown here is derived from an EMBL/GenBank/DDBJ whole genome shotgun (WGS) entry which is preliminary data.</text>
</comment>
<proteinExistence type="predicted"/>
<reference evidence="1 2" key="1">
    <citation type="submission" date="2018-11" db="EMBL/GenBank/DDBJ databases">
        <title>Draft genome of Simplicispira Flexivirga sp. BO-16.</title>
        <authorList>
            <person name="Im W.T."/>
        </authorList>
    </citation>
    <scope>NUCLEOTIDE SEQUENCE [LARGE SCALE GENOMIC DNA]</scope>
    <source>
        <strain evidence="1 2">BO-16</strain>
    </source>
</reference>
<sequence length="186" mass="19933">MHSPVWYAAYGSNLCAERFACYLAGGRPEGASRTYTGCRDTSAPTGIRPVLLPGSVFFGGVSRVWGGGMAFYDPALPGPAYAAAYRIKAEQFADVWCQERHQPVGALLPLDTIVAEGDWRAGEGRYDRVLVVGFINREPVLTFTFGGLRPPANPPAPAYAAMIARGLSHAYGLGPGAAVTRQRARR</sequence>
<gene>
    <name evidence="1" type="ORF">EFY87_07425</name>
</gene>
<keyword evidence="2" id="KW-1185">Reference proteome</keyword>
<dbReference type="Gene3D" id="3.10.490.10">
    <property type="entry name" value="Gamma-glutamyl cyclotransferase-like"/>
    <property type="match status" value="1"/>
</dbReference>
<dbReference type="AlphaFoldDB" id="A0A3M9MCF4"/>
<dbReference type="Proteomes" id="UP000271678">
    <property type="component" value="Unassembled WGS sequence"/>
</dbReference>
<evidence type="ECO:0000313" key="1">
    <source>
        <dbReference type="EMBL" id="RNI23250.1"/>
    </source>
</evidence>
<protein>
    <submittedName>
        <fullName evidence="1">Histone deacetylase</fullName>
    </submittedName>
</protein>
<name>A0A3M9MCF4_9MICO</name>
<organism evidence="1 2">
    <name type="scientific">Flexivirga caeni</name>
    <dbReference type="NCBI Taxonomy" id="2294115"/>
    <lineage>
        <taxon>Bacteria</taxon>
        <taxon>Bacillati</taxon>
        <taxon>Actinomycetota</taxon>
        <taxon>Actinomycetes</taxon>
        <taxon>Micrococcales</taxon>
        <taxon>Dermacoccaceae</taxon>
        <taxon>Flexivirga</taxon>
    </lineage>
</organism>
<dbReference type="EMBL" id="RJJQ01000005">
    <property type="protein sequence ID" value="RNI23250.1"/>
    <property type="molecule type" value="Genomic_DNA"/>
</dbReference>
<evidence type="ECO:0000313" key="2">
    <source>
        <dbReference type="Proteomes" id="UP000271678"/>
    </source>
</evidence>
<dbReference type="RefSeq" id="WP_123270833.1">
    <property type="nucleotide sequence ID" value="NZ_RJJQ01000005.1"/>
</dbReference>
<dbReference type="OrthoDB" id="3470041at2"/>